<name>U4L0K5_PYROM</name>
<proteinExistence type="predicted"/>
<protein>
    <submittedName>
        <fullName evidence="1">Uncharacterized protein</fullName>
    </submittedName>
</protein>
<evidence type="ECO:0000313" key="2">
    <source>
        <dbReference type="Proteomes" id="UP000018144"/>
    </source>
</evidence>
<sequence>MEEFNELGASERYRLLWRVNWDGWRRSLNPVRVESAANRLMRVSGCR</sequence>
<organism evidence="1 2">
    <name type="scientific">Pyronema omphalodes (strain CBS 100304)</name>
    <name type="common">Pyronema confluens</name>
    <dbReference type="NCBI Taxonomy" id="1076935"/>
    <lineage>
        <taxon>Eukaryota</taxon>
        <taxon>Fungi</taxon>
        <taxon>Dikarya</taxon>
        <taxon>Ascomycota</taxon>
        <taxon>Pezizomycotina</taxon>
        <taxon>Pezizomycetes</taxon>
        <taxon>Pezizales</taxon>
        <taxon>Pyronemataceae</taxon>
        <taxon>Pyronema</taxon>
    </lineage>
</organism>
<evidence type="ECO:0000313" key="1">
    <source>
        <dbReference type="EMBL" id="CCX05564.1"/>
    </source>
</evidence>
<dbReference type="EMBL" id="HF935261">
    <property type="protein sequence ID" value="CCX05564.1"/>
    <property type="molecule type" value="Genomic_DNA"/>
</dbReference>
<dbReference type="AlphaFoldDB" id="U4L0K5"/>
<reference evidence="1 2" key="1">
    <citation type="journal article" date="2013" name="PLoS Genet.">
        <title>The genome and development-dependent transcriptomes of Pyronema confluens: a window into fungal evolution.</title>
        <authorList>
            <person name="Traeger S."/>
            <person name="Altegoer F."/>
            <person name="Freitag M."/>
            <person name="Gabaldon T."/>
            <person name="Kempken F."/>
            <person name="Kumar A."/>
            <person name="Marcet-Houben M."/>
            <person name="Poggeler S."/>
            <person name="Stajich J.E."/>
            <person name="Nowrousian M."/>
        </authorList>
    </citation>
    <scope>NUCLEOTIDE SEQUENCE [LARGE SCALE GENOMIC DNA]</scope>
    <source>
        <strain evidence="2">CBS 100304</strain>
        <tissue evidence="1">Vegetative mycelium</tissue>
    </source>
</reference>
<dbReference type="Proteomes" id="UP000018144">
    <property type="component" value="Unassembled WGS sequence"/>
</dbReference>
<gene>
    <name evidence="1" type="ORF">PCON_05151</name>
</gene>
<accession>U4L0K5</accession>
<keyword evidence="2" id="KW-1185">Reference proteome</keyword>